<keyword evidence="2" id="KW-0472">Membrane</keyword>
<dbReference type="Gene3D" id="1.10.40.60">
    <property type="entry name" value="EpsJ-like"/>
    <property type="match status" value="1"/>
</dbReference>
<evidence type="ECO:0000256" key="1">
    <source>
        <dbReference type="SAM" id="MobiDB-lite"/>
    </source>
</evidence>
<keyword evidence="2" id="KW-0812">Transmembrane</keyword>
<feature type="region of interest" description="Disordered" evidence="1">
    <location>
        <begin position="337"/>
        <end position="358"/>
    </location>
</feature>
<evidence type="ECO:0000256" key="2">
    <source>
        <dbReference type="SAM" id="Phobius"/>
    </source>
</evidence>
<sequence length="358" mass="39683">MAAVAFDRSGAVARQQGFILAVTLWILAGITIAVAFMTLWAVEQVRDAQVARGQFEDEASLHETRDTLLYLIATREKTLAGQPTRALGEDELAVRRLDEFGGLSHDPVGGELRLDGSVYQGLGSSVFSLQDEAGLFSMVWPASAEMNRFLDIYGVQPERWPRLRDTFLDYVDVDDLSRVNGAEVREYQQGGRPPPPNRRLLVPGELALVSGWGNLPPDKLAPMIEHITPYYMGGINPNTMPAALLPLRIPGCPETCRRLVEQRRLRPFTSTADLQARLAIQVSGDDALDYRYLADDTLRITLWRRTGAAWRLHVRLTPLADQQGPWSILAAYPLARPSPNEPVEQTGSPLFADKTPGE</sequence>
<feature type="transmembrane region" description="Helical" evidence="2">
    <location>
        <begin position="18"/>
        <end position="42"/>
    </location>
</feature>
<reference evidence="4" key="1">
    <citation type="submission" date="2016-03" db="EMBL/GenBank/DDBJ databases">
        <authorList>
            <person name="Ploux O."/>
        </authorList>
    </citation>
    <scope>NUCLEOTIDE SEQUENCE</scope>
    <source>
        <strain evidence="4">UC10</strain>
    </source>
</reference>
<evidence type="ECO:0000259" key="3">
    <source>
        <dbReference type="Pfam" id="PF21687"/>
    </source>
</evidence>
<dbReference type="Pfam" id="PF21687">
    <property type="entry name" value="T2SSK_1st"/>
    <property type="match status" value="1"/>
</dbReference>
<feature type="domain" description="T2SS protein K first SAM-like" evidence="3">
    <location>
        <begin position="145"/>
        <end position="224"/>
    </location>
</feature>
<dbReference type="InterPro" id="IPR038072">
    <property type="entry name" value="GspK_central_sf"/>
</dbReference>
<dbReference type="EMBL" id="FLTS01000001">
    <property type="protein sequence ID" value="SBV37068.1"/>
    <property type="molecule type" value="Genomic_DNA"/>
</dbReference>
<keyword evidence="2" id="KW-1133">Transmembrane helix</keyword>
<gene>
    <name evidence="4" type="ORF">STPYR_11998</name>
</gene>
<dbReference type="AlphaFoldDB" id="A0A1Y5Q431"/>
<accession>A0A1Y5Q431</accession>
<dbReference type="InterPro" id="IPR049031">
    <property type="entry name" value="T2SSK_SAM-like_1st"/>
</dbReference>
<dbReference type="SUPFAM" id="SSF158544">
    <property type="entry name" value="GspK insert domain-like"/>
    <property type="match status" value="1"/>
</dbReference>
<name>A0A1Y5Q431_9GAMM</name>
<evidence type="ECO:0000313" key="4">
    <source>
        <dbReference type="EMBL" id="SBV37068.1"/>
    </source>
</evidence>
<organism evidence="4">
    <name type="scientific">uncultured Stenotrophomonas sp</name>
    <dbReference type="NCBI Taxonomy" id="165438"/>
    <lineage>
        <taxon>Bacteria</taxon>
        <taxon>Pseudomonadati</taxon>
        <taxon>Pseudomonadota</taxon>
        <taxon>Gammaproteobacteria</taxon>
        <taxon>Lysobacterales</taxon>
        <taxon>Lysobacteraceae</taxon>
        <taxon>Stenotrophomonas</taxon>
        <taxon>environmental samples</taxon>
    </lineage>
</organism>
<protein>
    <submittedName>
        <fullName evidence="4">Putative Type II secretory pathway, component PulK</fullName>
    </submittedName>
</protein>
<proteinExistence type="predicted"/>